<reference evidence="2" key="1">
    <citation type="submission" date="2016-10" db="EMBL/GenBank/DDBJ databases">
        <authorList>
            <person name="Varghese N."/>
            <person name="Submissions S."/>
        </authorList>
    </citation>
    <scope>NUCLEOTIDE SEQUENCE [LARGE SCALE GENOMIC DNA]</scope>
    <source>
        <strain evidence="2">DSM 45419</strain>
    </source>
</reference>
<evidence type="ECO:0000313" key="2">
    <source>
        <dbReference type="Proteomes" id="UP000198680"/>
    </source>
</evidence>
<gene>
    <name evidence="1" type="ORF">SAMN05660642_00478</name>
</gene>
<organism evidence="1 2">
    <name type="scientific">Geodermatophilus siccatus</name>
    <dbReference type="NCBI Taxonomy" id="1137991"/>
    <lineage>
        <taxon>Bacteria</taxon>
        <taxon>Bacillati</taxon>
        <taxon>Actinomycetota</taxon>
        <taxon>Actinomycetes</taxon>
        <taxon>Geodermatophilales</taxon>
        <taxon>Geodermatophilaceae</taxon>
        <taxon>Geodermatophilus</taxon>
    </lineage>
</organism>
<dbReference type="AlphaFoldDB" id="A0A1G9LLB3"/>
<sequence>MGLADAQSSYPEWEEGLYEVADRTDVRAMGAPVTSCGDQGDYSPRLEFRLANRFTTLSMNVAQANSSQDSDQTLVVVVEGNDKPLDIQKIPFNEVVTISDLNIEGVNALRVRIFLDDEDEDCGSSSSQATAVVEKLVVT</sequence>
<proteinExistence type="predicted"/>
<accession>A0A1G9LLB3</accession>
<dbReference type="Proteomes" id="UP000198680">
    <property type="component" value="Unassembled WGS sequence"/>
</dbReference>
<evidence type="ECO:0000313" key="1">
    <source>
        <dbReference type="EMBL" id="SDL62762.1"/>
    </source>
</evidence>
<evidence type="ECO:0008006" key="3">
    <source>
        <dbReference type="Google" id="ProtNLM"/>
    </source>
</evidence>
<protein>
    <recommendedName>
        <fullName evidence="3">NPCBM/NEW2 domain-containing protein</fullName>
    </recommendedName>
</protein>
<dbReference type="EMBL" id="FNHE01000001">
    <property type="protein sequence ID" value="SDL62762.1"/>
    <property type="molecule type" value="Genomic_DNA"/>
</dbReference>
<keyword evidence="2" id="KW-1185">Reference proteome</keyword>
<name>A0A1G9LLB3_9ACTN</name>